<reference evidence="11 12" key="1">
    <citation type="journal article" date="2012" name="J. Bacteriol.">
        <title>Complete genome sequence of the hyperthermophilic cellulolytic Crenarchaeon 'Thermogladius cellulolyticus' 1633.</title>
        <authorList>
            <person name="Mardanov A.V."/>
            <person name="Kochetkova T.V."/>
            <person name="Beletsky A.V."/>
            <person name="Bonch-Osmolovskaya E.A."/>
            <person name="Ravin N.V."/>
            <person name="Skryabin K.G."/>
        </authorList>
    </citation>
    <scope>NUCLEOTIDE SEQUENCE [LARGE SCALE GENOMIC DNA]</scope>
    <source>
        <strain evidence="12">DSM 22663 / VKM B-2946 / 1633</strain>
    </source>
</reference>
<dbReference type="FunCoup" id="I3TEI8">
    <property type="interactions" value="16"/>
</dbReference>
<dbReference type="SUPFAM" id="SSF53633">
    <property type="entry name" value="Carbamate kinase-like"/>
    <property type="match status" value="1"/>
</dbReference>
<evidence type="ECO:0000256" key="5">
    <source>
        <dbReference type="ARBA" id="ARBA00022741"/>
    </source>
</evidence>
<keyword evidence="5" id="KW-0547">Nucleotide-binding</keyword>
<dbReference type="Pfam" id="PF00696">
    <property type="entry name" value="AA_kinase"/>
    <property type="match status" value="1"/>
</dbReference>
<dbReference type="GO" id="GO:0008299">
    <property type="term" value="P:isoprenoid biosynthetic process"/>
    <property type="evidence" value="ECO:0007669"/>
    <property type="project" value="UniProtKB-KW"/>
</dbReference>
<dbReference type="GeneID" id="13013067"/>
<evidence type="ECO:0000313" key="11">
    <source>
        <dbReference type="EMBL" id="AFK51176.1"/>
    </source>
</evidence>
<sequence length="259" mass="27927">MVYLKAGGSFLTIKEKPFSLNFRALSSLARILKGVPAELPLVLGNGGGSFAHIVVKAMRDKYGARPLLVRCQSATRWLNKLVVDYLVSEGVDATSIQTSAIITGGPGGFVVNHLPVVMSIKRGIRPVVYGECVFTEDGYSVLSTEAVFTLLAERIRPSLFVFLMDVEGVYTCDPKKCEKPELVSRIDSSNATRVLKSLGDRSAADATGGISGKVRSAIELSAKFRVPVLLMSGFNTDDAVKALTGHLEDVRGTVVYIER</sequence>
<dbReference type="EMBL" id="CP003531">
    <property type="protein sequence ID" value="AFK51176.1"/>
    <property type="molecule type" value="Genomic_DNA"/>
</dbReference>
<protein>
    <recommendedName>
        <fullName evidence="3">Isopentenyl phosphate kinase</fullName>
        <ecNumber evidence="2">2.7.4.26</ecNumber>
    </recommendedName>
</protein>
<evidence type="ECO:0000313" key="12">
    <source>
        <dbReference type="Proteomes" id="UP000005270"/>
    </source>
</evidence>
<dbReference type="RefSeq" id="WP_014737426.1">
    <property type="nucleotide sequence ID" value="NC_017954.1"/>
</dbReference>
<keyword evidence="8" id="KW-0414">Isoprene biosynthesis</keyword>
<evidence type="ECO:0000256" key="6">
    <source>
        <dbReference type="ARBA" id="ARBA00022777"/>
    </source>
</evidence>
<dbReference type="HOGENOM" id="CLU_070213_0_0_2"/>
<keyword evidence="6 11" id="KW-0418">Kinase</keyword>
<dbReference type="Gene3D" id="3.40.1160.10">
    <property type="entry name" value="Acetylglutamate kinase-like"/>
    <property type="match status" value="1"/>
</dbReference>
<dbReference type="InterPro" id="IPR036393">
    <property type="entry name" value="AceGlu_kinase-like_sf"/>
</dbReference>
<evidence type="ECO:0000256" key="4">
    <source>
        <dbReference type="ARBA" id="ARBA00022679"/>
    </source>
</evidence>
<evidence type="ECO:0000256" key="8">
    <source>
        <dbReference type="ARBA" id="ARBA00023229"/>
    </source>
</evidence>
<dbReference type="InParanoid" id="I3TEI8"/>
<dbReference type="EC" id="2.7.4.26" evidence="2"/>
<dbReference type="PANTHER" id="PTHR43654">
    <property type="entry name" value="GLUTAMATE 5-KINASE"/>
    <property type="match status" value="1"/>
</dbReference>
<evidence type="ECO:0000259" key="10">
    <source>
        <dbReference type="Pfam" id="PF00696"/>
    </source>
</evidence>
<dbReference type="AlphaFoldDB" id="I3TEI8"/>
<gene>
    <name evidence="11" type="ordered locus">TCELL_0752</name>
</gene>
<evidence type="ECO:0000256" key="1">
    <source>
        <dbReference type="ARBA" id="ARBA00010540"/>
    </source>
</evidence>
<dbReference type="STRING" id="1184251.TCELL_0752"/>
<feature type="domain" description="Aspartate/glutamate/uridylate kinase" evidence="10">
    <location>
        <begin position="4"/>
        <end position="230"/>
    </location>
</feature>
<organism evidence="11 12">
    <name type="scientific">Thermogladius calderae (strain DSM 22663 / VKM B-2946 / 1633)</name>
    <dbReference type="NCBI Taxonomy" id="1184251"/>
    <lineage>
        <taxon>Archaea</taxon>
        <taxon>Thermoproteota</taxon>
        <taxon>Thermoprotei</taxon>
        <taxon>Desulfurococcales</taxon>
        <taxon>Desulfurococcaceae</taxon>
        <taxon>Thermogladius</taxon>
    </lineage>
</organism>
<evidence type="ECO:0000256" key="7">
    <source>
        <dbReference type="ARBA" id="ARBA00022840"/>
    </source>
</evidence>
<comment type="catalytic activity">
    <reaction evidence="9">
        <text>isopentenyl phosphate + ATP = isopentenyl diphosphate + ADP</text>
        <dbReference type="Rhea" id="RHEA:33963"/>
        <dbReference type="ChEBI" id="CHEBI:30616"/>
        <dbReference type="ChEBI" id="CHEBI:65078"/>
        <dbReference type="ChEBI" id="CHEBI:128769"/>
        <dbReference type="ChEBI" id="CHEBI:456216"/>
        <dbReference type="EC" id="2.7.4.26"/>
    </reaction>
</comment>
<dbReference type="GO" id="GO:0005524">
    <property type="term" value="F:ATP binding"/>
    <property type="evidence" value="ECO:0007669"/>
    <property type="project" value="UniProtKB-KW"/>
</dbReference>
<dbReference type="InterPro" id="IPR001048">
    <property type="entry name" value="Asp/Glu/Uridylate_kinase"/>
</dbReference>
<comment type="similarity">
    <text evidence="1">Belongs to the isopentenyl phosphate kinase family.</text>
</comment>
<name>I3TEI8_THEC1</name>
<proteinExistence type="inferred from homology"/>
<evidence type="ECO:0000256" key="9">
    <source>
        <dbReference type="ARBA" id="ARBA00049063"/>
    </source>
</evidence>
<dbReference type="InterPro" id="IPR024192">
    <property type="entry name" value="Fosfomycin_R_FomA-type"/>
</dbReference>
<dbReference type="GO" id="GO:0005829">
    <property type="term" value="C:cytosol"/>
    <property type="evidence" value="ECO:0007669"/>
    <property type="project" value="TreeGrafter"/>
</dbReference>
<evidence type="ECO:0000256" key="3">
    <source>
        <dbReference type="ARBA" id="ARBA00017267"/>
    </source>
</evidence>
<dbReference type="PANTHER" id="PTHR43654:SF1">
    <property type="entry name" value="ISOPENTENYL PHOSPHATE KINASE"/>
    <property type="match status" value="1"/>
</dbReference>
<evidence type="ECO:0000256" key="2">
    <source>
        <dbReference type="ARBA" id="ARBA00012908"/>
    </source>
</evidence>
<dbReference type="GO" id="GO:0004349">
    <property type="term" value="F:glutamate 5-kinase activity"/>
    <property type="evidence" value="ECO:0007669"/>
    <property type="project" value="TreeGrafter"/>
</dbReference>
<dbReference type="KEGG" id="thg:TCELL_0752"/>
<dbReference type="NCBIfam" id="NF040647">
    <property type="entry name" value="IPPK_Arch"/>
    <property type="match status" value="1"/>
</dbReference>
<keyword evidence="12" id="KW-1185">Reference proteome</keyword>
<dbReference type="eggNOG" id="arCOG00860">
    <property type="taxonomic scope" value="Archaea"/>
</dbReference>
<keyword evidence="4" id="KW-0808">Transferase</keyword>
<dbReference type="GO" id="GO:0102043">
    <property type="term" value="F:isopentenyl phosphate kinase activity"/>
    <property type="evidence" value="ECO:0007669"/>
    <property type="project" value="UniProtKB-EC"/>
</dbReference>
<accession>I3TEI8</accession>
<dbReference type="Proteomes" id="UP000005270">
    <property type="component" value="Chromosome"/>
</dbReference>
<keyword evidence="7" id="KW-0067">ATP-binding</keyword>